<dbReference type="Proteomes" id="UP000317650">
    <property type="component" value="Chromosome 2"/>
</dbReference>
<dbReference type="EMBL" id="PYDT01000011">
    <property type="protein sequence ID" value="THU45264.1"/>
    <property type="molecule type" value="Genomic_DNA"/>
</dbReference>
<dbReference type="AlphaFoldDB" id="A0A4S8ICE8"/>
<protein>
    <recommendedName>
        <fullName evidence="3">VOC domain-containing protein</fullName>
    </recommendedName>
</protein>
<evidence type="ECO:0008006" key="3">
    <source>
        <dbReference type="Google" id="ProtNLM"/>
    </source>
</evidence>
<evidence type="ECO:0000313" key="1">
    <source>
        <dbReference type="EMBL" id="THU45264.1"/>
    </source>
</evidence>
<sequence>MARILPKAAAAAAASIELAGLRSPFPSYSSSAVPRSTRCWPLLCPSPWALSSLRSWLRFAKTVDLIEARGTAMRDTDFVKGGKTVIVFIKDPDYYKFELLERAPTP</sequence>
<comment type="caution">
    <text evidence="1">The sequence shown here is derived from an EMBL/GenBank/DDBJ whole genome shotgun (WGS) entry which is preliminary data.</text>
</comment>
<gene>
    <name evidence="1" type="ORF">C4D60_Mb02t16000</name>
</gene>
<organism evidence="1 2">
    <name type="scientific">Musa balbisiana</name>
    <name type="common">Banana</name>
    <dbReference type="NCBI Taxonomy" id="52838"/>
    <lineage>
        <taxon>Eukaryota</taxon>
        <taxon>Viridiplantae</taxon>
        <taxon>Streptophyta</taxon>
        <taxon>Embryophyta</taxon>
        <taxon>Tracheophyta</taxon>
        <taxon>Spermatophyta</taxon>
        <taxon>Magnoliopsida</taxon>
        <taxon>Liliopsida</taxon>
        <taxon>Zingiberales</taxon>
        <taxon>Musaceae</taxon>
        <taxon>Musa</taxon>
    </lineage>
</organism>
<keyword evidence="2" id="KW-1185">Reference proteome</keyword>
<name>A0A4S8ICE8_MUSBA</name>
<dbReference type="STRING" id="52838.A0A4S8ICE8"/>
<evidence type="ECO:0000313" key="2">
    <source>
        <dbReference type="Proteomes" id="UP000317650"/>
    </source>
</evidence>
<accession>A0A4S8ICE8</accession>
<proteinExistence type="predicted"/>
<reference evidence="1 2" key="1">
    <citation type="journal article" date="2019" name="Nat. Plants">
        <title>Genome sequencing of Musa balbisiana reveals subgenome evolution and function divergence in polyploid bananas.</title>
        <authorList>
            <person name="Yao X."/>
        </authorList>
    </citation>
    <scope>NUCLEOTIDE SEQUENCE [LARGE SCALE GENOMIC DNA]</scope>
    <source>
        <strain evidence="2">cv. DH-PKW</strain>
        <tissue evidence="1">Leaves</tissue>
    </source>
</reference>